<protein>
    <recommendedName>
        <fullName evidence="6">C2H2-type domain-containing protein</fullName>
    </recommendedName>
</protein>
<dbReference type="SMART" id="SM00355">
    <property type="entry name" value="ZnF_C2H2"/>
    <property type="match status" value="3"/>
</dbReference>
<sequence>SLQRHLDHSTLVTESAQNSTPNVVLLMNPTVTEQRIVPGLNISTLNTAGISSDMDVSIDNTLANHLNLENVGESDTLSDSIRLGSVLNPKKNLTVKLIKNKLDCKNLGSKPLRSCCNSKKSRKSDVGENISALTKSGKSNIATSTSFCRVCYVECGSVELLQEHLERTEFVICRVCTAEFSSHSELETHFFTHKKYNCKVCQERFSDKKSLLHHRKASQSCSYQEECDICSKKFFSKKYLDSHKLHFHNESSEHFKCVV</sequence>
<evidence type="ECO:0000256" key="4">
    <source>
        <dbReference type="ARBA" id="ARBA00022833"/>
    </source>
</evidence>
<evidence type="ECO:0000256" key="2">
    <source>
        <dbReference type="ARBA" id="ARBA00022737"/>
    </source>
</evidence>
<name>A0A1B6LEY4_9HEMI</name>
<dbReference type="Pfam" id="PF00096">
    <property type="entry name" value="zf-C2H2"/>
    <property type="match status" value="1"/>
</dbReference>
<evidence type="ECO:0000256" key="3">
    <source>
        <dbReference type="ARBA" id="ARBA00022771"/>
    </source>
</evidence>
<dbReference type="GO" id="GO:0008270">
    <property type="term" value="F:zinc ion binding"/>
    <property type="evidence" value="ECO:0007669"/>
    <property type="project" value="UniProtKB-KW"/>
</dbReference>
<evidence type="ECO:0000259" key="6">
    <source>
        <dbReference type="PROSITE" id="PS50157"/>
    </source>
</evidence>
<accession>A0A1B6LEY4</accession>
<organism evidence="7">
    <name type="scientific">Graphocephala atropunctata</name>
    <dbReference type="NCBI Taxonomy" id="36148"/>
    <lineage>
        <taxon>Eukaryota</taxon>
        <taxon>Metazoa</taxon>
        <taxon>Ecdysozoa</taxon>
        <taxon>Arthropoda</taxon>
        <taxon>Hexapoda</taxon>
        <taxon>Insecta</taxon>
        <taxon>Pterygota</taxon>
        <taxon>Neoptera</taxon>
        <taxon>Paraneoptera</taxon>
        <taxon>Hemiptera</taxon>
        <taxon>Auchenorrhyncha</taxon>
        <taxon>Membracoidea</taxon>
        <taxon>Cicadellidae</taxon>
        <taxon>Cicadellinae</taxon>
        <taxon>Cicadellini</taxon>
        <taxon>Graphocephala</taxon>
    </lineage>
</organism>
<dbReference type="InterPro" id="IPR013087">
    <property type="entry name" value="Znf_C2H2_type"/>
</dbReference>
<evidence type="ECO:0000256" key="5">
    <source>
        <dbReference type="PROSITE-ProRule" id="PRU00042"/>
    </source>
</evidence>
<proteinExistence type="predicted"/>
<keyword evidence="4" id="KW-0862">Zinc</keyword>
<dbReference type="PANTHER" id="PTHR24379">
    <property type="entry name" value="KRAB AND ZINC FINGER DOMAIN-CONTAINING"/>
    <property type="match status" value="1"/>
</dbReference>
<feature type="non-terminal residue" evidence="7">
    <location>
        <position position="259"/>
    </location>
</feature>
<keyword evidence="1" id="KW-0479">Metal-binding</keyword>
<feature type="domain" description="C2H2-type" evidence="6">
    <location>
        <begin position="225"/>
        <end position="253"/>
    </location>
</feature>
<dbReference type="PROSITE" id="PS00028">
    <property type="entry name" value="ZINC_FINGER_C2H2_1"/>
    <property type="match status" value="1"/>
</dbReference>
<dbReference type="Gene3D" id="3.30.160.60">
    <property type="entry name" value="Classic Zinc Finger"/>
    <property type="match status" value="1"/>
</dbReference>
<feature type="non-terminal residue" evidence="7">
    <location>
        <position position="1"/>
    </location>
</feature>
<dbReference type="PANTHER" id="PTHR24379:SF121">
    <property type="entry name" value="C2H2-TYPE DOMAIN-CONTAINING PROTEIN"/>
    <property type="match status" value="1"/>
</dbReference>
<reference evidence="7" key="1">
    <citation type="submission" date="2015-11" db="EMBL/GenBank/DDBJ databases">
        <title>De novo transcriptome assembly of four potential Pierce s Disease insect vectors from Arizona vineyards.</title>
        <authorList>
            <person name="Tassone E.E."/>
        </authorList>
    </citation>
    <scope>NUCLEOTIDE SEQUENCE</scope>
</reference>
<dbReference type="AlphaFoldDB" id="A0A1B6LEY4"/>
<gene>
    <name evidence="7" type="ORF">g.51587</name>
</gene>
<keyword evidence="2" id="KW-0677">Repeat</keyword>
<evidence type="ECO:0000313" key="7">
    <source>
        <dbReference type="EMBL" id="JAT22223.1"/>
    </source>
</evidence>
<keyword evidence="3 5" id="KW-0863">Zinc-finger</keyword>
<feature type="domain" description="C2H2-type" evidence="6">
    <location>
        <begin position="196"/>
        <end position="224"/>
    </location>
</feature>
<dbReference type="InterPro" id="IPR036236">
    <property type="entry name" value="Znf_C2H2_sf"/>
</dbReference>
<dbReference type="PROSITE" id="PS50157">
    <property type="entry name" value="ZINC_FINGER_C2H2_2"/>
    <property type="match status" value="2"/>
</dbReference>
<evidence type="ECO:0000256" key="1">
    <source>
        <dbReference type="ARBA" id="ARBA00022723"/>
    </source>
</evidence>
<dbReference type="EMBL" id="GEBQ01017754">
    <property type="protein sequence ID" value="JAT22223.1"/>
    <property type="molecule type" value="Transcribed_RNA"/>
</dbReference>
<dbReference type="SUPFAM" id="SSF57667">
    <property type="entry name" value="beta-beta-alpha zinc fingers"/>
    <property type="match status" value="1"/>
</dbReference>